<organism evidence="9 10">
    <name type="scientific">Folsomia candida</name>
    <name type="common">Springtail</name>
    <dbReference type="NCBI Taxonomy" id="158441"/>
    <lineage>
        <taxon>Eukaryota</taxon>
        <taxon>Metazoa</taxon>
        <taxon>Ecdysozoa</taxon>
        <taxon>Arthropoda</taxon>
        <taxon>Hexapoda</taxon>
        <taxon>Collembola</taxon>
        <taxon>Entomobryomorpha</taxon>
        <taxon>Isotomoidea</taxon>
        <taxon>Isotomidae</taxon>
        <taxon>Proisotominae</taxon>
        <taxon>Folsomia</taxon>
    </lineage>
</organism>
<dbReference type="PRINTS" id="PR01217">
    <property type="entry name" value="PRICHEXTENSN"/>
</dbReference>
<comment type="caution">
    <text evidence="9">The sequence shown here is derived from an EMBL/GenBank/DDBJ whole genome shotgun (WGS) entry which is preliminary data.</text>
</comment>
<protein>
    <submittedName>
        <fullName evidence="9">Putative chitinase 3</fullName>
    </submittedName>
</protein>
<feature type="signal peptide" evidence="7">
    <location>
        <begin position="1"/>
        <end position="19"/>
    </location>
</feature>
<keyword evidence="10" id="KW-1185">Reference proteome</keyword>
<feature type="domain" description="Chitin-binding type-2" evidence="8">
    <location>
        <begin position="252"/>
        <end position="310"/>
    </location>
</feature>
<evidence type="ECO:0000256" key="4">
    <source>
        <dbReference type="ARBA" id="ARBA00023157"/>
    </source>
</evidence>
<keyword evidence="5" id="KW-0325">Glycoprotein</keyword>
<evidence type="ECO:0000256" key="7">
    <source>
        <dbReference type="SAM" id="SignalP"/>
    </source>
</evidence>
<dbReference type="GO" id="GO:0005576">
    <property type="term" value="C:extracellular region"/>
    <property type="evidence" value="ECO:0007669"/>
    <property type="project" value="InterPro"/>
</dbReference>
<evidence type="ECO:0000256" key="6">
    <source>
        <dbReference type="SAM" id="MobiDB-lite"/>
    </source>
</evidence>
<feature type="region of interest" description="Disordered" evidence="6">
    <location>
        <begin position="84"/>
        <end position="137"/>
    </location>
</feature>
<dbReference type="InterPro" id="IPR002557">
    <property type="entry name" value="Chitin-bd_dom"/>
</dbReference>
<evidence type="ECO:0000256" key="3">
    <source>
        <dbReference type="ARBA" id="ARBA00022737"/>
    </source>
</evidence>
<dbReference type="SMART" id="SM00494">
    <property type="entry name" value="ChtBD2"/>
    <property type="match status" value="3"/>
</dbReference>
<dbReference type="Gene3D" id="2.170.140.10">
    <property type="entry name" value="Chitin binding domain"/>
    <property type="match status" value="3"/>
</dbReference>
<dbReference type="SUPFAM" id="SSF57625">
    <property type="entry name" value="Invertebrate chitin-binding proteins"/>
    <property type="match status" value="3"/>
</dbReference>
<feature type="compositionally biased region" description="Low complexity" evidence="6">
    <location>
        <begin position="85"/>
        <end position="137"/>
    </location>
</feature>
<feature type="compositionally biased region" description="Low complexity" evidence="6">
    <location>
        <begin position="212"/>
        <end position="251"/>
    </location>
</feature>
<dbReference type="GO" id="GO:0008061">
    <property type="term" value="F:chitin binding"/>
    <property type="evidence" value="ECO:0007669"/>
    <property type="project" value="UniProtKB-KW"/>
</dbReference>
<dbReference type="OMA" id="IPHETMC"/>
<dbReference type="Proteomes" id="UP000198287">
    <property type="component" value="Unassembled WGS sequence"/>
</dbReference>
<proteinExistence type="predicted"/>
<keyword evidence="3" id="KW-0677">Repeat</keyword>
<dbReference type="Pfam" id="PF01607">
    <property type="entry name" value="CBM_14"/>
    <property type="match status" value="3"/>
</dbReference>
<feature type="region of interest" description="Disordered" evidence="6">
    <location>
        <begin position="212"/>
        <end position="255"/>
    </location>
</feature>
<sequence>MKFIAALFVFVLFLGFAAAQDEGACPVGNVYWPHVNCTLFYVCRPQGGVLLVDFCPSGLYWNQGAISCDWPFNVPECENGPTRPPYTIAPTSPTTTIPTTTEPTTTTTTPTTTTPTTTTPTTTVPTTTNGPSTTTTAPVDEICPPGANFWPHPYNCSMYYICMGNDYYLLVCPVGYYFNPVWDNCDLPVNVPECDGGTYPTGPTTTEVTTVITSTPTTTPPTTTTPTTTPPTTTTLPTTTTTTPTTTTRPPDNGCPATGTTKISHEEICEAFWLCVEGVRQEPYFVCPGGLFFDPILQKCNLPSEVDCGNL</sequence>
<name>A0A226EMF4_FOLCA</name>
<dbReference type="PROSITE" id="PS50940">
    <property type="entry name" value="CHIT_BIND_II"/>
    <property type="match status" value="3"/>
</dbReference>
<reference evidence="9 10" key="1">
    <citation type="submission" date="2015-12" db="EMBL/GenBank/DDBJ databases">
        <title>The genome of Folsomia candida.</title>
        <authorList>
            <person name="Faddeeva A."/>
            <person name="Derks M.F."/>
            <person name="Anvar Y."/>
            <person name="Smit S."/>
            <person name="Van Straalen N."/>
            <person name="Roelofs D."/>
        </authorList>
    </citation>
    <scope>NUCLEOTIDE SEQUENCE [LARGE SCALE GENOMIC DNA]</scope>
    <source>
        <strain evidence="9 10">VU population</strain>
        <tissue evidence="9">Whole body</tissue>
    </source>
</reference>
<keyword evidence="2 7" id="KW-0732">Signal</keyword>
<evidence type="ECO:0000313" key="9">
    <source>
        <dbReference type="EMBL" id="OXA57736.1"/>
    </source>
</evidence>
<dbReference type="PANTHER" id="PTHR23301:SF0">
    <property type="entry name" value="CHITIN-BINDING TYPE-2 DOMAIN-CONTAINING PROTEIN-RELATED"/>
    <property type="match status" value="1"/>
</dbReference>
<accession>A0A226EMF4</accession>
<keyword evidence="1" id="KW-0147">Chitin-binding</keyword>
<dbReference type="EMBL" id="LNIX01000003">
    <property type="protein sequence ID" value="OXA57736.1"/>
    <property type="molecule type" value="Genomic_DNA"/>
</dbReference>
<dbReference type="InterPro" id="IPR036508">
    <property type="entry name" value="Chitin-bd_dom_sf"/>
</dbReference>
<dbReference type="AlphaFoldDB" id="A0A226EMF4"/>
<feature type="chain" id="PRO_5012240269" evidence="7">
    <location>
        <begin position="20"/>
        <end position="311"/>
    </location>
</feature>
<evidence type="ECO:0000259" key="8">
    <source>
        <dbReference type="PROSITE" id="PS50940"/>
    </source>
</evidence>
<dbReference type="STRING" id="158441.A0A226EMF4"/>
<feature type="domain" description="Chitin-binding type-2" evidence="8">
    <location>
        <begin position="140"/>
        <end position="196"/>
    </location>
</feature>
<dbReference type="PANTHER" id="PTHR23301">
    <property type="entry name" value="CHITIN BINDING PERITROPHIN-A"/>
    <property type="match status" value="1"/>
</dbReference>
<evidence type="ECO:0000256" key="1">
    <source>
        <dbReference type="ARBA" id="ARBA00022669"/>
    </source>
</evidence>
<keyword evidence="4" id="KW-1015">Disulfide bond</keyword>
<gene>
    <name evidence="9" type="ORF">Fcan01_06680</name>
</gene>
<dbReference type="InterPro" id="IPR051940">
    <property type="entry name" value="Chitin_bind-dev_reg"/>
</dbReference>
<dbReference type="OrthoDB" id="6020543at2759"/>
<evidence type="ECO:0000256" key="2">
    <source>
        <dbReference type="ARBA" id="ARBA00022729"/>
    </source>
</evidence>
<evidence type="ECO:0000256" key="5">
    <source>
        <dbReference type="ARBA" id="ARBA00023180"/>
    </source>
</evidence>
<evidence type="ECO:0000313" key="10">
    <source>
        <dbReference type="Proteomes" id="UP000198287"/>
    </source>
</evidence>
<feature type="domain" description="Chitin-binding type-2" evidence="8">
    <location>
        <begin position="22"/>
        <end position="79"/>
    </location>
</feature>